<feature type="active site" description="Proton acceptor 2" evidence="7">
    <location>
        <position position="380"/>
    </location>
</feature>
<gene>
    <name evidence="14" type="ORF">SPPG_05286</name>
</gene>
<keyword evidence="3 10" id="KW-1015">Disulfide bond</keyword>
<comment type="similarity">
    <text evidence="1 12">Belongs to the peptidase M2 family.</text>
</comment>
<evidence type="ECO:0000256" key="4">
    <source>
        <dbReference type="ARBA" id="ARBA00023180"/>
    </source>
</evidence>
<dbReference type="GO" id="GO:0004180">
    <property type="term" value="F:carboxypeptidase activity"/>
    <property type="evidence" value="ECO:0007669"/>
    <property type="project" value="UniProtKB-KW"/>
</dbReference>
<dbReference type="PANTHER" id="PTHR10514">
    <property type="entry name" value="ANGIOTENSIN-CONVERTING ENZYME"/>
    <property type="match status" value="1"/>
</dbReference>
<evidence type="ECO:0000256" key="11">
    <source>
        <dbReference type="PIRSR" id="PIRSR601548-8"/>
    </source>
</evidence>
<keyword evidence="12" id="KW-0378">Hydrolase</keyword>
<dbReference type="PANTHER" id="PTHR10514:SF27">
    <property type="entry name" value="ANGIOTENSIN-CONVERTING ENZYME"/>
    <property type="match status" value="1"/>
</dbReference>
<feature type="binding site" evidence="8">
    <location>
        <position position="219"/>
    </location>
    <ligand>
        <name>chloride</name>
        <dbReference type="ChEBI" id="CHEBI:17996"/>
        <label>1</label>
    </ligand>
</feature>
<comment type="cofactor">
    <cofactor evidence="12">
        <name>Zn(2+)</name>
        <dbReference type="ChEBI" id="CHEBI:29105"/>
    </cofactor>
    <text evidence="12">Binds 1 zinc ion per subunit.</text>
</comment>
<accession>A0A0L0HG82</accession>
<evidence type="ECO:0000256" key="2">
    <source>
        <dbReference type="ARBA" id="ARBA00022729"/>
    </source>
</evidence>
<dbReference type="PROSITE" id="PS52011">
    <property type="entry name" value="PEPTIDASE_M2"/>
    <property type="match status" value="1"/>
</dbReference>
<dbReference type="AlphaFoldDB" id="A0A0L0HG82"/>
<feature type="disulfide bond" evidence="10">
    <location>
        <begin position="535"/>
        <end position="547"/>
    </location>
</feature>
<evidence type="ECO:0000256" key="7">
    <source>
        <dbReference type="PIRSR" id="PIRSR601548-11"/>
    </source>
</evidence>
<dbReference type="GeneID" id="27688674"/>
<keyword evidence="12" id="KW-0121">Carboxypeptidase</keyword>
<evidence type="ECO:0000256" key="10">
    <source>
        <dbReference type="PIRSR" id="PIRSR601548-4"/>
    </source>
</evidence>
<name>A0A0L0HG82_SPIPD</name>
<dbReference type="eggNOG" id="KOG3690">
    <property type="taxonomic scope" value="Eukaryota"/>
</dbReference>
<feature type="chain" id="PRO_5005539935" description="Angiotensin-converting enzyme" evidence="13">
    <location>
        <begin position="26"/>
        <end position="616"/>
    </location>
</feature>
<sequence length="616" mass="69941">MKLLVSFQFCLALGILAWVLPVAISANGAQIVLGTEPIEQTAKHGSAKKFLKRVNKRLDVLSAETSEAAWAYETNITDHNSDLATEAQLKMNKALMKIIADSSGYKGKSKSEKRQLHLIKLLGGMPDSKDDQKELADLQAEMTKIYSTAKYLGAPLDPNLTDTLATSRDYDVLLSTYIGWRNVTGPFIKPLYEKFVTLSNQGAHDNGYDDAGALWRAGYDMSSEDFTELIEKVWNQVLPLYEQLHCYVRAKLAEKYGKDRVELEDGFMPAHLLGNMWSQDWSHIYDLLIPYTDVLPIDVTPELVKQGYDAYSMHRLSESFYKSLGYDPLPQTFWTKSMLTRPADREVVCHASAWDFGNDDLRIKMCTTVTQEDLLTIHHEQGHLYYDHHYRKQPALYRDAAADFFHEAIGDTMELSVVVPQHLKEIGLIKGDIKDSPEQTINAQLAVALTKIAVLPWVYLVDQWRWKVFSGEVKPEDYQTAWIKLVEKYQGLKRPYPSTPDDFDPGAKFHIPANVPYIRYFGAALIQFQFHAALCKTAGHEGPLHTCSIYGNKKAGKQFAKMLSLGRSKTWQEALRTASRGEFDTLDGGPILEYFTPLREWLEKQNEGRTCGWKKD</sequence>
<dbReference type="OrthoDB" id="10029630at2759"/>
<keyword evidence="9 12" id="KW-0862">Zinc</keyword>
<keyword evidence="4 6" id="KW-0325">Glycoprotein</keyword>
<feature type="binding site" evidence="8">
    <location>
        <position position="519"/>
    </location>
    <ligand>
        <name>chloride</name>
        <dbReference type="ChEBI" id="CHEBI:17996"/>
        <label>1</label>
    </ligand>
</feature>
<dbReference type="EMBL" id="KQ257457">
    <property type="protein sequence ID" value="KNC99914.1"/>
    <property type="molecule type" value="Genomic_DNA"/>
</dbReference>
<dbReference type="VEuPathDB" id="FungiDB:SPPG_05286"/>
<dbReference type="GO" id="GO:0016020">
    <property type="term" value="C:membrane"/>
    <property type="evidence" value="ECO:0007669"/>
    <property type="project" value="InterPro"/>
</dbReference>
<feature type="active site" description="Proton donor 1" evidence="5">
    <location>
        <position position="510"/>
    </location>
</feature>
<evidence type="ECO:0000256" key="8">
    <source>
        <dbReference type="PIRSR" id="PIRSR601548-2"/>
    </source>
</evidence>
<feature type="signal peptide" evidence="13">
    <location>
        <begin position="1"/>
        <end position="25"/>
    </location>
</feature>
<dbReference type="InParanoid" id="A0A0L0HG82"/>
<dbReference type="PRINTS" id="PR00791">
    <property type="entry name" value="PEPDIPTASEA"/>
</dbReference>
<feature type="binding site" evidence="11">
    <location>
        <position position="379"/>
    </location>
    <ligand>
        <name>Zn(2+)</name>
        <dbReference type="ChEBI" id="CHEBI:29105"/>
        <label>2</label>
        <note>catalytic</note>
    </ligand>
</feature>
<dbReference type="Proteomes" id="UP000053201">
    <property type="component" value="Unassembled WGS sequence"/>
</dbReference>
<dbReference type="EC" id="3.4.-.-" evidence="12"/>
<feature type="binding site" evidence="9">
    <location>
        <position position="383"/>
    </location>
    <ligand>
        <name>Zn(2+)</name>
        <dbReference type="ChEBI" id="CHEBI:29105"/>
        <label>1</label>
        <note>catalytic</note>
    </ligand>
</feature>
<evidence type="ECO:0000256" key="13">
    <source>
        <dbReference type="SAM" id="SignalP"/>
    </source>
</evidence>
<organism evidence="14 15">
    <name type="scientific">Spizellomyces punctatus (strain DAOM BR117)</name>
    <dbReference type="NCBI Taxonomy" id="645134"/>
    <lineage>
        <taxon>Eukaryota</taxon>
        <taxon>Fungi</taxon>
        <taxon>Fungi incertae sedis</taxon>
        <taxon>Chytridiomycota</taxon>
        <taxon>Chytridiomycota incertae sedis</taxon>
        <taxon>Chytridiomycetes</taxon>
        <taxon>Spizellomycetales</taxon>
        <taxon>Spizellomycetaceae</taxon>
        <taxon>Spizellomyces</taxon>
    </lineage>
</organism>
<dbReference type="Gene3D" id="1.10.1370.30">
    <property type="match status" value="1"/>
</dbReference>
<dbReference type="OMA" id="TKVTMDH"/>
<protein>
    <recommendedName>
        <fullName evidence="12">Angiotensin-converting enzyme</fullName>
        <ecNumber evidence="12">3.4.-.-</ecNumber>
    </recommendedName>
</protein>
<reference evidence="14 15" key="1">
    <citation type="submission" date="2009-08" db="EMBL/GenBank/DDBJ databases">
        <title>The Genome Sequence of Spizellomyces punctatus strain DAOM BR117.</title>
        <authorList>
            <consortium name="The Broad Institute Genome Sequencing Platform"/>
            <person name="Russ C."/>
            <person name="Cuomo C."/>
            <person name="Shea T."/>
            <person name="Young S.K."/>
            <person name="Zeng Q."/>
            <person name="Koehrsen M."/>
            <person name="Haas B."/>
            <person name="Borodovsky M."/>
            <person name="Guigo R."/>
            <person name="Alvarado L."/>
            <person name="Berlin A."/>
            <person name="Bochicchio J."/>
            <person name="Borenstein D."/>
            <person name="Chapman S."/>
            <person name="Chen Z."/>
            <person name="Engels R."/>
            <person name="Freedman E."/>
            <person name="Gellesch M."/>
            <person name="Goldberg J."/>
            <person name="Griggs A."/>
            <person name="Gujja S."/>
            <person name="Heiman D."/>
            <person name="Hepburn T."/>
            <person name="Howarth C."/>
            <person name="Jen D."/>
            <person name="Larson L."/>
            <person name="Lewis B."/>
            <person name="Mehta T."/>
            <person name="Park D."/>
            <person name="Pearson M."/>
            <person name="Roberts A."/>
            <person name="Saif S."/>
            <person name="Shenoy N."/>
            <person name="Sisk P."/>
            <person name="Stolte C."/>
            <person name="Sykes S."/>
            <person name="Thomson T."/>
            <person name="Walk T."/>
            <person name="White J."/>
            <person name="Yandava C."/>
            <person name="Burger G."/>
            <person name="Gray M.W."/>
            <person name="Holland P.W.H."/>
            <person name="King N."/>
            <person name="Lang F.B.F."/>
            <person name="Roger A.J."/>
            <person name="Ruiz-Trillo I."/>
            <person name="Lander E."/>
            <person name="Nusbaum C."/>
        </authorList>
    </citation>
    <scope>NUCLEOTIDE SEQUENCE [LARGE SCALE GENOMIC DNA]</scope>
    <source>
        <strain evidence="14 15">DAOM BR117</strain>
    </source>
</reference>
<evidence type="ECO:0000256" key="5">
    <source>
        <dbReference type="PIRSR" id="PIRSR601548-1"/>
    </source>
</evidence>
<feature type="disulfide bond" evidence="10">
    <location>
        <begin position="349"/>
        <end position="366"/>
    </location>
</feature>
<keyword evidence="15" id="KW-1185">Reference proteome</keyword>
<dbReference type="InterPro" id="IPR001548">
    <property type="entry name" value="Peptidase_M2"/>
</dbReference>
<keyword evidence="12" id="KW-0645">Protease</keyword>
<dbReference type="GO" id="GO:0006508">
    <property type="term" value="P:proteolysis"/>
    <property type="evidence" value="ECO:0007669"/>
    <property type="project" value="UniProtKB-KW"/>
</dbReference>
<dbReference type="STRING" id="645134.A0A0L0HG82"/>
<dbReference type="CDD" id="cd06461">
    <property type="entry name" value="M2_ACE"/>
    <property type="match status" value="1"/>
</dbReference>
<feature type="binding site" evidence="9">
    <location>
        <position position="379"/>
    </location>
    <ligand>
        <name>Zn(2+)</name>
        <dbReference type="ChEBI" id="CHEBI:29105"/>
        <label>1</label>
        <note>catalytic</note>
    </ligand>
</feature>
<evidence type="ECO:0000256" key="12">
    <source>
        <dbReference type="RuleBase" id="RU361144"/>
    </source>
</evidence>
<dbReference type="GO" id="GO:0008241">
    <property type="term" value="F:peptidyl-dipeptidase activity"/>
    <property type="evidence" value="ECO:0007669"/>
    <property type="project" value="InterPro"/>
</dbReference>
<evidence type="ECO:0000256" key="1">
    <source>
        <dbReference type="ARBA" id="ARBA00008139"/>
    </source>
</evidence>
<feature type="binding site" evidence="9">
    <location>
        <position position="407"/>
    </location>
    <ligand>
        <name>Zn(2+)</name>
        <dbReference type="ChEBI" id="CHEBI:29105"/>
        <label>1</label>
        <note>catalytic</note>
    </ligand>
</feature>
<feature type="glycosylation site" description="N-linked (GlcNAc...) asparagine" evidence="6">
    <location>
        <position position="75"/>
    </location>
</feature>
<keyword evidence="12" id="KW-0482">Metalloprotease</keyword>
<keyword evidence="2 13" id="KW-0732">Signal</keyword>
<dbReference type="Pfam" id="PF01401">
    <property type="entry name" value="Peptidase_M2"/>
    <property type="match status" value="1"/>
</dbReference>
<feature type="active site" description="Proton acceptor 1" evidence="5">
    <location>
        <position position="380"/>
    </location>
</feature>
<proteinExistence type="inferred from homology"/>
<evidence type="ECO:0000313" key="15">
    <source>
        <dbReference type="Proteomes" id="UP000053201"/>
    </source>
</evidence>
<keyword evidence="9 12" id="KW-0479">Metal-binding</keyword>
<dbReference type="SUPFAM" id="SSF55486">
    <property type="entry name" value="Metalloproteases ('zincins'), catalytic domain"/>
    <property type="match status" value="1"/>
</dbReference>
<evidence type="ECO:0000256" key="9">
    <source>
        <dbReference type="PIRSR" id="PIRSR601548-3"/>
    </source>
</evidence>
<evidence type="ECO:0000313" key="14">
    <source>
        <dbReference type="EMBL" id="KNC99914.1"/>
    </source>
</evidence>
<dbReference type="GO" id="GO:0046872">
    <property type="term" value="F:metal ion binding"/>
    <property type="evidence" value="ECO:0007669"/>
    <property type="project" value="UniProtKB-KW"/>
</dbReference>
<dbReference type="RefSeq" id="XP_016607954.1">
    <property type="nucleotide sequence ID" value="XM_016753509.1"/>
</dbReference>
<feature type="active site" description="Proton donor 2" evidence="7">
    <location>
        <position position="510"/>
    </location>
</feature>
<feature type="binding site" evidence="11">
    <location>
        <position position="383"/>
    </location>
    <ligand>
        <name>Zn(2+)</name>
        <dbReference type="ChEBI" id="CHEBI:29105"/>
        <label>2</label>
        <note>catalytic</note>
    </ligand>
</feature>
<evidence type="ECO:0000256" key="3">
    <source>
        <dbReference type="ARBA" id="ARBA00023157"/>
    </source>
</evidence>
<feature type="binding site" evidence="11">
    <location>
        <position position="407"/>
    </location>
    <ligand>
        <name>Zn(2+)</name>
        <dbReference type="ChEBI" id="CHEBI:29105"/>
        <label>2</label>
        <note>catalytic</note>
    </ligand>
</feature>
<dbReference type="GO" id="GO:0008237">
    <property type="term" value="F:metallopeptidase activity"/>
    <property type="evidence" value="ECO:0007669"/>
    <property type="project" value="UniProtKB-KW"/>
</dbReference>
<evidence type="ECO:0000256" key="6">
    <source>
        <dbReference type="PIRSR" id="PIRSR601548-10"/>
    </source>
</evidence>